<dbReference type="PANTHER" id="PTHR46326:SF8">
    <property type="entry name" value="C2H2-LIKE ZINC FINGER PROTEIN"/>
    <property type="match status" value="1"/>
</dbReference>
<feature type="region of interest" description="Disordered" evidence="2">
    <location>
        <begin position="86"/>
        <end position="113"/>
    </location>
</feature>
<dbReference type="PROSITE" id="PS00028">
    <property type="entry name" value="ZINC_FINGER_C2H2_1"/>
    <property type="match status" value="2"/>
</dbReference>
<feature type="domain" description="C2H2-type" evidence="3">
    <location>
        <begin position="167"/>
        <end position="194"/>
    </location>
</feature>
<feature type="compositionally biased region" description="Basic residues" evidence="2">
    <location>
        <begin position="95"/>
        <end position="113"/>
    </location>
</feature>
<dbReference type="InterPro" id="IPR013087">
    <property type="entry name" value="Znf_C2H2_type"/>
</dbReference>
<protein>
    <submittedName>
        <fullName evidence="4">Zinc finger protein ZAT9</fullName>
    </submittedName>
</protein>
<dbReference type="InterPro" id="IPR044303">
    <property type="entry name" value="ZAT1/4/9"/>
</dbReference>
<evidence type="ECO:0000256" key="2">
    <source>
        <dbReference type="SAM" id="MobiDB-lite"/>
    </source>
</evidence>
<feature type="domain" description="C2H2-type" evidence="3">
    <location>
        <begin position="4"/>
        <end position="31"/>
    </location>
</feature>
<reference evidence="5" key="1">
    <citation type="submission" date="2024-07" db="EMBL/GenBank/DDBJ databases">
        <title>Two chromosome-level genome assemblies of Korean endemic species Abeliophyllum distichum and Forsythia ovata (Oleaceae).</title>
        <authorList>
            <person name="Jang H."/>
        </authorList>
    </citation>
    <scope>NUCLEOTIDE SEQUENCE [LARGE SCALE GENOMIC DNA]</scope>
</reference>
<gene>
    <name evidence="4" type="ORF">Fot_14496</name>
</gene>
<evidence type="ECO:0000313" key="5">
    <source>
        <dbReference type="Proteomes" id="UP001604277"/>
    </source>
</evidence>
<keyword evidence="1" id="KW-0862">Zinc</keyword>
<dbReference type="SUPFAM" id="SSF57667">
    <property type="entry name" value="beta-beta-alpha zinc fingers"/>
    <property type="match status" value="1"/>
</dbReference>
<dbReference type="EMBL" id="JBFOLJ010000004">
    <property type="protein sequence ID" value="KAL2545263.1"/>
    <property type="molecule type" value="Genomic_DNA"/>
</dbReference>
<proteinExistence type="predicted"/>
<evidence type="ECO:0000256" key="1">
    <source>
        <dbReference type="PROSITE-ProRule" id="PRU00042"/>
    </source>
</evidence>
<evidence type="ECO:0000259" key="3">
    <source>
        <dbReference type="PROSITE" id="PS50157"/>
    </source>
</evidence>
<keyword evidence="5" id="KW-1185">Reference proteome</keyword>
<dbReference type="AlphaFoldDB" id="A0ABD1W6H6"/>
<keyword evidence="1" id="KW-0479">Metal-binding</keyword>
<name>A0ABD1W6H6_9LAMI</name>
<sequence length="237" mass="26447">MERQQCKLCFKNFSNGKALGGHMRSHYAALPLPPKTPQRQEIVGPLVGDTESTSSLFSVEDGDEKSIRMVDPKFLDGAGSAVIQDKQSFSESTRKKNPARRSSKQVIKKRNFGKPRSAESLAEFEMVSSSVSEEEDGAWCLLMLSRNVWSLSDSVELGMCQLTTQKYQCETCEKVFKSPQGLGSHRTSHKMIKNSFDGHKTGTKIGKTFEEIEFSNDRIILDLNQPAVSDAEFINDL</sequence>
<organism evidence="4 5">
    <name type="scientific">Forsythia ovata</name>
    <dbReference type="NCBI Taxonomy" id="205694"/>
    <lineage>
        <taxon>Eukaryota</taxon>
        <taxon>Viridiplantae</taxon>
        <taxon>Streptophyta</taxon>
        <taxon>Embryophyta</taxon>
        <taxon>Tracheophyta</taxon>
        <taxon>Spermatophyta</taxon>
        <taxon>Magnoliopsida</taxon>
        <taxon>eudicotyledons</taxon>
        <taxon>Gunneridae</taxon>
        <taxon>Pentapetalae</taxon>
        <taxon>asterids</taxon>
        <taxon>lamiids</taxon>
        <taxon>Lamiales</taxon>
        <taxon>Oleaceae</taxon>
        <taxon>Forsythieae</taxon>
        <taxon>Forsythia</taxon>
    </lineage>
</organism>
<dbReference type="PANTHER" id="PTHR46326">
    <property type="entry name" value="ZINC FINGER PROTEIN ZAT1-RELATED"/>
    <property type="match status" value="1"/>
</dbReference>
<keyword evidence="1" id="KW-0863">Zinc-finger</keyword>
<evidence type="ECO:0000313" key="4">
    <source>
        <dbReference type="EMBL" id="KAL2545263.1"/>
    </source>
</evidence>
<accession>A0ABD1W6H6</accession>
<dbReference type="PROSITE" id="PS50157">
    <property type="entry name" value="ZINC_FINGER_C2H2_2"/>
    <property type="match status" value="2"/>
</dbReference>
<dbReference type="SMART" id="SM00355">
    <property type="entry name" value="ZnF_C2H2"/>
    <property type="match status" value="2"/>
</dbReference>
<dbReference type="Pfam" id="PF13912">
    <property type="entry name" value="zf-C2H2_6"/>
    <property type="match status" value="2"/>
</dbReference>
<dbReference type="InterPro" id="IPR036236">
    <property type="entry name" value="Znf_C2H2_sf"/>
</dbReference>
<dbReference type="GO" id="GO:0008270">
    <property type="term" value="F:zinc ion binding"/>
    <property type="evidence" value="ECO:0007669"/>
    <property type="project" value="UniProtKB-KW"/>
</dbReference>
<dbReference type="Gene3D" id="3.30.160.60">
    <property type="entry name" value="Classic Zinc Finger"/>
    <property type="match status" value="1"/>
</dbReference>
<dbReference type="Proteomes" id="UP001604277">
    <property type="component" value="Unassembled WGS sequence"/>
</dbReference>
<comment type="caution">
    <text evidence="4">The sequence shown here is derived from an EMBL/GenBank/DDBJ whole genome shotgun (WGS) entry which is preliminary data.</text>
</comment>